<proteinExistence type="predicted"/>
<organism evidence="2 3">
    <name type="scientific">Nocardiopsis kunsanensis</name>
    <dbReference type="NCBI Taxonomy" id="141693"/>
    <lineage>
        <taxon>Bacteria</taxon>
        <taxon>Bacillati</taxon>
        <taxon>Actinomycetota</taxon>
        <taxon>Actinomycetes</taxon>
        <taxon>Streptosporangiales</taxon>
        <taxon>Nocardiopsidaceae</taxon>
        <taxon>Nocardiopsis</taxon>
    </lineage>
</organism>
<sequence>MPETPHALNFRKSSYSGGQTQDCIEVAGFSEGAAVRDTQHRELGHLAFPTAEWHALLGAAGRE</sequence>
<dbReference type="InterPro" id="IPR007278">
    <property type="entry name" value="DUF397"/>
</dbReference>
<accession>A0A918XCG4</accession>
<dbReference type="RefSeq" id="WP_017574997.1">
    <property type="nucleotide sequence ID" value="NZ_BMXL01000010.1"/>
</dbReference>
<keyword evidence="3" id="KW-1185">Reference proteome</keyword>
<dbReference type="AlphaFoldDB" id="A0A918XCG4"/>
<gene>
    <name evidence="2" type="ORF">GCM10007147_23020</name>
</gene>
<reference evidence="2 3" key="1">
    <citation type="journal article" date="2014" name="Int. J. Syst. Evol. Microbiol.">
        <title>Complete genome sequence of Corynebacterium casei LMG S-19264T (=DSM 44701T), isolated from a smear-ripened cheese.</title>
        <authorList>
            <consortium name="US DOE Joint Genome Institute (JGI-PGF)"/>
            <person name="Walter F."/>
            <person name="Albersmeier A."/>
            <person name="Kalinowski J."/>
            <person name="Ruckert C."/>
        </authorList>
    </citation>
    <scope>NUCLEOTIDE SEQUENCE [LARGE SCALE GENOMIC DNA]</scope>
    <source>
        <strain evidence="2 3">KCTC 19473</strain>
    </source>
</reference>
<evidence type="ECO:0000313" key="2">
    <source>
        <dbReference type="EMBL" id="GHD25684.1"/>
    </source>
</evidence>
<comment type="caution">
    <text evidence="2">The sequence shown here is derived from an EMBL/GenBank/DDBJ whole genome shotgun (WGS) entry which is preliminary data.</text>
</comment>
<protein>
    <recommendedName>
        <fullName evidence="1">DUF397 domain-containing protein</fullName>
    </recommendedName>
</protein>
<evidence type="ECO:0000259" key="1">
    <source>
        <dbReference type="Pfam" id="PF04149"/>
    </source>
</evidence>
<evidence type="ECO:0000313" key="3">
    <source>
        <dbReference type="Proteomes" id="UP000654947"/>
    </source>
</evidence>
<dbReference type="EMBL" id="BMXL01000010">
    <property type="protein sequence ID" value="GHD25684.1"/>
    <property type="molecule type" value="Genomic_DNA"/>
</dbReference>
<name>A0A918XCG4_9ACTN</name>
<dbReference type="Pfam" id="PF04149">
    <property type="entry name" value="DUF397"/>
    <property type="match status" value="1"/>
</dbReference>
<dbReference type="Proteomes" id="UP000654947">
    <property type="component" value="Unassembled WGS sequence"/>
</dbReference>
<feature type="domain" description="DUF397" evidence="1">
    <location>
        <begin position="9"/>
        <end position="60"/>
    </location>
</feature>